<proteinExistence type="predicted"/>
<name>A0A1Y2I758_TRAC3</name>
<dbReference type="EMBL" id="KZ084181">
    <property type="protein sequence ID" value="OSC96453.1"/>
    <property type="molecule type" value="Genomic_DNA"/>
</dbReference>
<feature type="signal peptide" evidence="1">
    <location>
        <begin position="1"/>
        <end position="26"/>
    </location>
</feature>
<keyword evidence="3" id="KW-1185">Reference proteome</keyword>
<keyword evidence="1" id="KW-0732">Signal</keyword>
<organism evidence="2 3">
    <name type="scientific">Trametes coccinea (strain BRFM310)</name>
    <name type="common">Pycnoporus coccineus</name>
    <dbReference type="NCBI Taxonomy" id="1353009"/>
    <lineage>
        <taxon>Eukaryota</taxon>
        <taxon>Fungi</taxon>
        <taxon>Dikarya</taxon>
        <taxon>Basidiomycota</taxon>
        <taxon>Agaricomycotina</taxon>
        <taxon>Agaricomycetes</taxon>
        <taxon>Polyporales</taxon>
        <taxon>Polyporaceae</taxon>
        <taxon>Trametes</taxon>
    </lineage>
</organism>
<sequence>MRITRIANVKALFVIVLGVAAVHALAHPHPALDDIAAAPAYDSRAVVERPGSELGWLS</sequence>
<reference evidence="2 3" key="1">
    <citation type="journal article" date="2015" name="Biotechnol. Biofuels">
        <title>Enhanced degradation of softwood versus hardwood by the white-rot fungus Pycnoporus coccineus.</title>
        <authorList>
            <person name="Couturier M."/>
            <person name="Navarro D."/>
            <person name="Chevret D."/>
            <person name="Henrissat B."/>
            <person name="Piumi F."/>
            <person name="Ruiz-Duenas F.J."/>
            <person name="Martinez A.T."/>
            <person name="Grigoriev I.V."/>
            <person name="Riley R."/>
            <person name="Lipzen A."/>
            <person name="Berrin J.G."/>
            <person name="Master E.R."/>
            <person name="Rosso M.N."/>
        </authorList>
    </citation>
    <scope>NUCLEOTIDE SEQUENCE [LARGE SCALE GENOMIC DNA]</scope>
    <source>
        <strain evidence="2 3">BRFM310</strain>
    </source>
</reference>
<evidence type="ECO:0000256" key="1">
    <source>
        <dbReference type="SAM" id="SignalP"/>
    </source>
</evidence>
<dbReference type="Proteomes" id="UP000193067">
    <property type="component" value="Unassembled WGS sequence"/>
</dbReference>
<evidence type="ECO:0000313" key="2">
    <source>
        <dbReference type="EMBL" id="OSC96453.1"/>
    </source>
</evidence>
<dbReference type="AlphaFoldDB" id="A0A1Y2I758"/>
<protein>
    <submittedName>
        <fullName evidence="2">Uncharacterized protein</fullName>
    </submittedName>
</protein>
<evidence type="ECO:0000313" key="3">
    <source>
        <dbReference type="Proteomes" id="UP000193067"/>
    </source>
</evidence>
<feature type="chain" id="PRO_5010991447" evidence="1">
    <location>
        <begin position="27"/>
        <end position="58"/>
    </location>
</feature>
<gene>
    <name evidence="2" type="ORF">PYCCODRAFT_1472604</name>
</gene>
<accession>A0A1Y2I758</accession>